<feature type="compositionally biased region" description="Low complexity" evidence="2">
    <location>
        <begin position="105"/>
        <end position="123"/>
    </location>
</feature>
<feature type="compositionally biased region" description="Polar residues" evidence="2">
    <location>
        <begin position="68"/>
        <end position="85"/>
    </location>
</feature>
<evidence type="ECO:0000313" key="4">
    <source>
        <dbReference type="EMBL" id="KXZ48163.1"/>
    </source>
</evidence>
<gene>
    <name evidence="4" type="ORF">GPECTOR_30g259</name>
</gene>
<dbReference type="SMART" id="SM00355">
    <property type="entry name" value="ZnF_C2H2"/>
    <property type="match status" value="1"/>
</dbReference>
<proteinExistence type="predicted"/>
<dbReference type="GO" id="GO:0008270">
    <property type="term" value="F:zinc ion binding"/>
    <property type="evidence" value="ECO:0007669"/>
    <property type="project" value="UniProtKB-KW"/>
</dbReference>
<accession>A0A150GEF9</accession>
<feature type="domain" description="C2H2-type" evidence="3">
    <location>
        <begin position="368"/>
        <end position="396"/>
    </location>
</feature>
<feature type="compositionally biased region" description="Low complexity" evidence="2">
    <location>
        <begin position="226"/>
        <end position="241"/>
    </location>
</feature>
<reference evidence="5" key="1">
    <citation type="journal article" date="2016" name="Nat. Commun.">
        <title>The Gonium pectorale genome demonstrates co-option of cell cycle regulation during the evolution of multicellularity.</title>
        <authorList>
            <person name="Hanschen E.R."/>
            <person name="Marriage T.N."/>
            <person name="Ferris P.J."/>
            <person name="Hamaji T."/>
            <person name="Toyoda A."/>
            <person name="Fujiyama A."/>
            <person name="Neme R."/>
            <person name="Noguchi H."/>
            <person name="Minakuchi Y."/>
            <person name="Suzuki M."/>
            <person name="Kawai-Toyooka H."/>
            <person name="Smith D.R."/>
            <person name="Sparks H."/>
            <person name="Anderson J."/>
            <person name="Bakaric R."/>
            <person name="Luria V."/>
            <person name="Karger A."/>
            <person name="Kirschner M.W."/>
            <person name="Durand P.M."/>
            <person name="Michod R.E."/>
            <person name="Nozaki H."/>
            <person name="Olson B.J."/>
        </authorList>
    </citation>
    <scope>NUCLEOTIDE SEQUENCE [LARGE SCALE GENOMIC DNA]</scope>
    <source>
        <strain evidence="5">NIES-2863</strain>
    </source>
</reference>
<dbReference type="PROSITE" id="PS00028">
    <property type="entry name" value="ZINC_FINGER_C2H2_1"/>
    <property type="match status" value="1"/>
</dbReference>
<evidence type="ECO:0000313" key="5">
    <source>
        <dbReference type="Proteomes" id="UP000075714"/>
    </source>
</evidence>
<dbReference type="PANTHER" id="PTHR35744">
    <property type="entry name" value="C2H2-TYPE DOMAIN-CONTAINING PROTEIN"/>
    <property type="match status" value="1"/>
</dbReference>
<dbReference type="EMBL" id="LSYV01000031">
    <property type="protein sequence ID" value="KXZ48163.1"/>
    <property type="molecule type" value="Genomic_DNA"/>
</dbReference>
<comment type="caution">
    <text evidence="4">The sequence shown here is derived from an EMBL/GenBank/DDBJ whole genome shotgun (WGS) entry which is preliminary data.</text>
</comment>
<evidence type="ECO:0000256" key="1">
    <source>
        <dbReference type="PROSITE-ProRule" id="PRU00042"/>
    </source>
</evidence>
<keyword evidence="1" id="KW-0863">Zinc-finger</keyword>
<feature type="compositionally biased region" description="Basic residues" evidence="2">
    <location>
        <begin position="212"/>
        <end position="222"/>
    </location>
</feature>
<name>A0A150GEF9_GONPE</name>
<sequence length="534" mass="57338">MNIPAMHRAADAILDSLLDLNGVAYYKGAKFIRGHWEGESCISQELRALGPNEFHDFDFDSYRPSSPFPSDQPSHEPTTGTSAPKTSAGKLRLRRYAAERDAAEAAEAAAAATPRRPRTGVAAEVPPEASGTGREDPRVGRAESDGSSRRQRRRQLFQDADEEGAPEGRTRAVVHGQPSRDAAAATSPESSATDGDVGAGGSTDAGPQQGMSRRRQHQHQRGRQPAEASAAAAGAEAEQQQGWRLHEGAGALDSGMQTGAATASAAAGPRTEPAVSSGGGAGLPGSPAPARPTGPVYVLWDLDNKYPIVLDHTRVVENLRRVLGQFGAVAEIRAFCNYQTLNHVPQLWGVAMELGMEHPLDAEQPEEHRCPLCGRRCKDAEQLAKHFKQLHEREHKKRMSSSAPKKVVKRYMESEKREKYVQAAKVALPRQARGFNLEGILKAAGVAVTPVQMGPQRADVALEEAASQLLRSVHAPLPSSDPGSRPVLAIVSDDRGFEPLLKLFESRGWRTVSVCNGAVRGAGAQVHWAKVVDL</sequence>
<feature type="region of interest" description="Disordered" evidence="2">
    <location>
        <begin position="253"/>
        <end position="290"/>
    </location>
</feature>
<dbReference type="OrthoDB" id="3518456at2759"/>
<organism evidence="4 5">
    <name type="scientific">Gonium pectorale</name>
    <name type="common">Green alga</name>
    <dbReference type="NCBI Taxonomy" id="33097"/>
    <lineage>
        <taxon>Eukaryota</taxon>
        <taxon>Viridiplantae</taxon>
        <taxon>Chlorophyta</taxon>
        <taxon>core chlorophytes</taxon>
        <taxon>Chlorophyceae</taxon>
        <taxon>CS clade</taxon>
        <taxon>Chlamydomonadales</taxon>
        <taxon>Volvocaceae</taxon>
        <taxon>Gonium</taxon>
    </lineage>
</organism>
<dbReference type="STRING" id="33097.A0A150GEF9"/>
<feature type="compositionally biased region" description="Low complexity" evidence="2">
    <location>
        <begin position="258"/>
        <end position="276"/>
    </location>
</feature>
<evidence type="ECO:0000256" key="2">
    <source>
        <dbReference type="SAM" id="MobiDB-lite"/>
    </source>
</evidence>
<dbReference type="Proteomes" id="UP000075714">
    <property type="component" value="Unassembled WGS sequence"/>
</dbReference>
<feature type="compositionally biased region" description="Low complexity" evidence="2">
    <location>
        <begin position="182"/>
        <end position="193"/>
    </location>
</feature>
<feature type="region of interest" description="Disordered" evidence="2">
    <location>
        <begin position="58"/>
        <end position="241"/>
    </location>
</feature>
<protein>
    <recommendedName>
        <fullName evidence="3">C2H2-type domain-containing protein</fullName>
    </recommendedName>
</protein>
<evidence type="ECO:0000259" key="3">
    <source>
        <dbReference type="PROSITE" id="PS50157"/>
    </source>
</evidence>
<dbReference type="PANTHER" id="PTHR35744:SF4">
    <property type="entry name" value="OS04G0464600 PROTEIN"/>
    <property type="match status" value="1"/>
</dbReference>
<feature type="compositionally biased region" description="Basic and acidic residues" evidence="2">
    <location>
        <begin position="133"/>
        <end position="148"/>
    </location>
</feature>
<dbReference type="InterPro" id="IPR013087">
    <property type="entry name" value="Znf_C2H2_type"/>
</dbReference>
<keyword evidence="5" id="KW-1185">Reference proteome</keyword>
<dbReference type="AlphaFoldDB" id="A0A150GEF9"/>
<dbReference type="PROSITE" id="PS50157">
    <property type="entry name" value="ZINC_FINGER_C2H2_2"/>
    <property type="match status" value="1"/>
</dbReference>
<keyword evidence="1" id="KW-0479">Metal-binding</keyword>
<keyword evidence="1" id="KW-0862">Zinc</keyword>